<evidence type="ECO:0000313" key="3">
    <source>
        <dbReference type="Proteomes" id="UP001438189"/>
    </source>
</evidence>
<keyword evidence="1" id="KW-0175">Coiled coil</keyword>
<comment type="caution">
    <text evidence="2">The sequence shown here is derived from an EMBL/GenBank/DDBJ whole genome shotgun (WGS) entry which is preliminary data.</text>
</comment>
<dbReference type="Proteomes" id="UP001438189">
    <property type="component" value="Unassembled WGS sequence"/>
</dbReference>
<dbReference type="EMBL" id="JBETME010000012">
    <property type="protein sequence ID" value="MES4993068.1"/>
    <property type="molecule type" value="Genomic_DNA"/>
</dbReference>
<name>A0ABD5LMF7_AGRRD</name>
<feature type="coiled-coil region" evidence="1">
    <location>
        <begin position="130"/>
        <end position="178"/>
    </location>
</feature>
<organism evidence="2 3">
    <name type="scientific">Agrobacterium radiobacter</name>
    <dbReference type="NCBI Taxonomy" id="362"/>
    <lineage>
        <taxon>Bacteria</taxon>
        <taxon>Pseudomonadati</taxon>
        <taxon>Pseudomonadota</taxon>
        <taxon>Alphaproteobacteria</taxon>
        <taxon>Hyphomicrobiales</taxon>
        <taxon>Rhizobiaceae</taxon>
        <taxon>Rhizobium/Agrobacterium group</taxon>
        <taxon>Agrobacterium</taxon>
        <taxon>Agrobacterium tumefaciens complex</taxon>
    </lineage>
</organism>
<gene>
    <name evidence="2" type="ORF">ABVB70_22350</name>
</gene>
<proteinExistence type="predicted"/>
<sequence length="178" mass="20829">MVAWAAWLREWRGIADDVPEGEFEDIVITLDEEEYEVLRISRYDQDIDGDRRVVRTTSRDFDDQVALFTRRTRDLGLVRVITVRGRPRYVLEPGAGALDWAAAVEGVTMRELVESVREGALGRRVSRLVRQRARRGRDLAQARIQALRERLEDAEAETEQLRLELRTMERHLTREREN</sequence>
<evidence type="ECO:0000256" key="1">
    <source>
        <dbReference type="SAM" id="Coils"/>
    </source>
</evidence>
<accession>A0ABD5LMF7</accession>
<reference evidence="2 3" key="1">
    <citation type="submission" date="2024-06" db="EMBL/GenBank/DDBJ databases">
        <title>Genome sequencing of Agrobacterium spp. from tobacco in Serbia.</title>
        <authorList>
            <person name="Ilicic R.J."/>
            <person name="Studholme D.J."/>
            <person name="Jelusic A."/>
            <person name="Barac G."/>
            <person name="Bagi F."/>
            <person name="Popovic Milovanovic T."/>
        </authorList>
    </citation>
    <scope>NUCLEOTIDE SEQUENCE [LARGE SCALE GENOMIC DNA]</scope>
    <source>
        <strain evidence="2 3">DA1</strain>
    </source>
</reference>
<dbReference type="RefSeq" id="WP_353574603.1">
    <property type="nucleotide sequence ID" value="NZ_JBETME010000012.1"/>
</dbReference>
<protein>
    <submittedName>
        <fullName evidence="2">Uncharacterized protein</fullName>
    </submittedName>
</protein>
<dbReference type="AlphaFoldDB" id="A0ABD5LMF7"/>
<evidence type="ECO:0000313" key="2">
    <source>
        <dbReference type="EMBL" id="MES4993068.1"/>
    </source>
</evidence>